<dbReference type="EMBL" id="AP009608">
    <property type="protein sequence ID" value="BAH69565.1"/>
    <property type="molecule type" value="Genomic_DNA"/>
</dbReference>
<dbReference type="InterPro" id="IPR000897">
    <property type="entry name" value="SRP54_GTPase_dom"/>
</dbReference>
<evidence type="ECO:0000256" key="4">
    <source>
        <dbReference type="ARBA" id="ARBA00022801"/>
    </source>
</evidence>
<dbReference type="NCBIfam" id="TIGR00959">
    <property type="entry name" value="ffh"/>
    <property type="match status" value="1"/>
</dbReference>
<dbReference type="InterPro" id="IPR003593">
    <property type="entry name" value="AAA+_ATPase"/>
</dbReference>
<dbReference type="InterPro" id="IPR036891">
    <property type="entry name" value="Signal_recog_part_SRP54_M_sf"/>
</dbReference>
<dbReference type="Proteomes" id="UP000006810">
    <property type="component" value="Chromosome"/>
</dbReference>
<dbReference type="HAMAP" id="MF_00306">
    <property type="entry name" value="SRP54"/>
    <property type="match status" value="1"/>
</dbReference>
<dbReference type="GO" id="GO:0006614">
    <property type="term" value="P:SRP-dependent cotranslational protein targeting to membrane"/>
    <property type="evidence" value="ECO:0007669"/>
    <property type="project" value="InterPro"/>
</dbReference>
<dbReference type="Gene3D" id="1.20.120.140">
    <property type="entry name" value="Signal recognition particle SRP54, nucleotide-binding domain"/>
    <property type="match status" value="1"/>
</dbReference>
<dbReference type="KEGG" id="mfp:MBIO_0300"/>
<feature type="binding site" evidence="10">
    <location>
        <begin position="254"/>
        <end position="257"/>
    </location>
    <ligand>
        <name>GTP</name>
        <dbReference type="ChEBI" id="CHEBI:37565"/>
    </ligand>
</feature>
<dbReference type="InterPro" id="IPR004125">
    <property type="entry name" value="Signal_recog_particle_SRP54_M"/>
</dbReference>
<accession>C4XEJ3</accession>
<evidence type="ECO:0000256" key="2">
    <source>
        <dbReference type="ARBA" id="ARBA00022490"/>
    </source>
</evidence>
<comment type="subcellular location">
    <subcellularLocation>
        <location evidence="10">Cytoplasm</location>
    </subcellularLocation>
    <text evidence="10">The SRP-RNC complex is targeted to the cytoplasmic membrane.</text>
</comment>
<sequence length="459" mass="51003">MNKGDNMLNFLENRIQKSIQKMARKTVVNEEDILEVTRDIKMALLEADVNLKIVKEFIVNVKQKALESKLVGSLNASQQMIKIVHNELVDILGGKVQEVKITARPYIIMMAGLQGSGKTTACAKLAYYLRKKNFVTKPLVVAADIYRPAAVQQLVTLAKSIQIDYFEKGTNVSAQDIVKEALKVADAQKNDLIIIDTAGRLSIDEPLMQELWDLKKIANPSEIFFVADALSGQDILNVAETFNNKLKLTGTIITKLDSDARGGAALSLTKMLKLPIRFIGTGEKVSNLDLFYPDRMADRILGMGDVMSLIEKAEEVIDPKMANNMVAKILRGNFTLDDLMEQLTQIKKLGKMSKILKMIPGLARKIDEDKIAEAEMKMYNYEILISSMTPQERKNPKLLKNANRKARIIKGSGRSAQEYNRLLNDFDQLVKNMGEMAKKINAGNFSDIAKMGGFGGGAA</sequence>
<dbReference type="SUPFAM" id="SSF47446">
    <property type="entry name" value="Signal peptide-binding domain"/>
    <property type="match status" value="1"/>
</dbReference>
<evidence type="ECO:0000256" key="7">
    <source>
        <dbReference type="ARBA" id="ARBA00023135"/>
    </source>
</evidence>
<dbReference type="InterPro" id="IPR022941">
    <property type="entry name" value="SRP54"/>
</dbReference>
<keyword evidence="4 10" id="KW-0378">Hydrolase</keyword>
<dbReference type="GO" id="GO:0008312">
    <property type="term" value="F:7S RNA binding"/>
    <property type="evidence" value="ECO:0007669"/>
    <property type="project" value="InterPro"/>
</dbReference>
<dbReference type="Gene3D" id="1.10.260.30">
    <property type="entry name" value="Signal recognition particle, SRP54 subunit, M-domain"/>
    <property type="match status" value="1"/>
</dbReference>
<dbReference type="SUPFAM" id="SSF47364">
    <property type="entry name" value="Domain of the SRP/SRP receptor G-proteins"/>
    <property type="match status" value="1"/>
</dbReference>
<proteinExistence type="inferred from homology"/>
<comment type="subunit">
    <text evidence="10">Part of the signal recognition particle protein translocation system, which is composed of SRP and FtsY.</text>
</comment>
<evidence type="ECO:0000256" key="9">
    <source>
        <dbReference type="ARBA" id="ARBA00048027"/>
    </source>
</evidence>
<dbReference type="Pfam" id="PF00448">
    <property type="entry name" value="SRP54"/>
    <property type="match status" value="1"/>
</dbReference>
<gene>
    <name evidence="10" type="primary">ffh</name>
    <name evidence="12" type="ordered locus">MBIO_0300</name>
</gene>
<dbReference type="InterPro" id="IPR004780">
    <property type="entry name" value="SRP"/>
</dbReference>
<keyword evidence="13" id="KW-1185">Reference proteome</keyword>
<evidence type="ECO:0000256" key="6">
    <source>
        <dbReference type="ARBA" id="ARBA00023134"/>
    </source>
</evidence>
<keyword evidence="3 10" id="KW-0547">Nucleotide-binding</keyword>
<dbReference type="SMART" id="SM00962">
    <property type="entry name" value="SRP54"/>
    <property type="match status" value="1"/>
</dbReference>
<feature type="binding site" evidence="10">
    <location>
        <begin position="196"/>
        <end position="200"/>
    </location>
    <ligand>
        <name>GTP</name>
        <dbReference type="ChEBI" id="CHEBI:37565"/>
    </ligand>
</feature>
<dbReference type="GO" id="GO:0003924">
    <property type="term" value="F:GTPase activity"/>
    <property type="evidence" value="ECO:0007669"/>
    <property type="project" value="UniProtKB-UniRule"/>
</dbReference>
<protein>
    <recommendedName>
        <fullName evidence="10">Signal recognition particle protein</fullName>
        <ecNumber evidence="10">3.6.5.4</ecNumber>
    </recommendedName>
    <alternativeName>
        <fullName evidence="10">Fifty-four homolog</fullName>
    </alternativeName>
</protein>
<dbReference type="PATRIC" id="fig|496833.3.peg.727"/>
<dbReference type="InterPro" id="IPR036225">
    <property type="entry name" value="SRP/SRP_N"/>
</dbReference>
<feature type="binding site" evidence="10">
    <location>
        <begin position="112"/>
        <end position="119"/>
    </location>
    <ligand>
        <name>GTP</name>
        <dbReference type="ChEBI" id="CHEBI:37565"/>
    </ligand>
</feature>
<keyword evidence="2 10" id="KW-0963">Cytoplasm</keyword>
<evidence type="ECO:0000256" key="10">
    <source>
        <dbReference type="HAMAP-Rule" id="MF_00306"/>
    </source>
</evidence>
<comment type="function">
    <text evidence="10">Involved in targeting and insertion of nascent membrane proteins into the cytoplasmic membrane. Binds to the hydrophobic signal sequence of the ribosome-nascent chain (RNC) as it emerges from the ribosomes. The SRP-RNC complex is then targeted to the cytoplasmic membrane where it interacts with the SRP receptor FtsY.</text>
</comment>
<comment type="catalytic activity">
    <reaction evidence="9 10">
        <text>GTP + H2O = GDP + phosphate + H(+)</text>
        <dbReference type="Rhea" id="RHEA:19669"/>
        <dbReference type="ChEBI" id="CHEBI:15377"/>
        <dbReference type="ChEBI" id="CHEBI:15378"/>
        <dbReference type="ChEBI" id="CHEBI:37565"/>
        <dbReference type="ChEBI" id="CHEBI:43474"/>
        <dbReference type="ChEBI" id="CHEBI:58189"/>
        <dbReference type="EC" id="3.6.5.4"/>
    </reaction>
</comment>
<dbReference type="Pfam" id="PF02881">
    <property type="entry name" value="SRP54_N"/>
    <property type="match status" value="1"/>
</dbReference>
<dbReference type="Pfam" id="PF02978">
    <property type="entry name" value="SRP_SPB"/>
    <property type="match status" value="1"/>
</dbReference>
<reference evidence="12 13" key="1">
    <citation type="journal article" date="2009" name="Curr. Microbiol.">
        <title>Molecular cloning and expression of a novel cholinephosphotransferase involved in glycoglycerophospholipid biosynthesis of Mycoplasma fermentans.</title>
        <authorList>
            <person name="Ishida N."/>
            <person name="Irikura D."/>
            <person name="Matsuda K."/>
            <person name="Sato S."/>
            <person name="Asano K."/>
        </authorList>
    </citation>
    <scope>NUCLEOTIDE SEQUENCE [LARGE SCALE GENOMIC DNA]</scope>
    <source>
        <strain evidence="13">ATCC 19989 / NBRC 14854 / NCTC 10117 / PG18</strain>
    </source>
</reference>
<dbReference type="InterPro" id="IPR027417">
    <property type="entry name" value="P-loop_NTPase"/>
</dbReference>
<dbReference type="PANTHER" id="PTHR11564:SF5">
    <property type="entry name" value="SIGNAL RECOGNITION PARTICLE SUBUNIT SRP54"/>
    <property type="match status" value="1"/>
</dbReference>
<dbReference type="InterPro" id="IPR013822">
    <property type="entry name" value="Signal_recog_particl_SRP54_hlx"/>
</dbReference>
<dbReference type="PROSITE" id="PS00300">
    <property type="entry name" value="SRP54"/>
    <property type="match status" value="1"/>
</dbReference>
<comment type="similarity">
    <text evidence="1 10">Belongs to the GTP-binding SRP family. SRP54 subfamily.</text>
</comment>
<dbReference type="SMART" id="SM00963">
    <property type="entry name" value="SRP54_N"/>
    <property type="match status" value="1"/>
</dbReference>
<dbReference type="SUPFAM" id="SSF52540">
    <property type="entry name" value="P-loop containing nucleoside triphosphate hydrolases"/>
    <property type="match status" value="1"/>
</dbReference>
<dbReference type="AlphaFoldDB" id="C4XEJ3"/>
<dbReference type="CDD" id="cd18539">
    <property type="entry name" value="SRP_G"/>
    <property type="match status" value="1"/>
</dbReference>
<dbReference type="SMART" id="SM00382">
    <property type="entry name" value="AAA"/>
    <property type="match status" value="1"/>
</dbReference>
<dbReference type="GO" id="GO:0048500">
    <property type="term" value="C:signal recognition particle"/>
    <property type="evidence" value="ECO:0007669"/>
    <property type="project" value="UniProtKB-UniRule"/>
</dbReference>
<evidence type="ECO:0000313" key="13">
    <source>
        <dbReference type="Proteomes" id="UP000006810"/>
    </source>
</evidence>
<keyword evidence="7 10" id="KW-0733">Signal recognition particle</keyword>
<evidence type="ECO:0000256" key="1">
    <source>
        <dbReference type="ARBA" id="ARBA00005450"/>
    </source>
</evidence>
<feature type="domain" description="SRP54-type proteins GTP-binding" evidence="11">
    <location>
        <begin position="275"/>
        <end position="288"/>
    </location>
</feature>
<dbReference type="GO" id="GO:0005525">
    <property type="term" value="F:GTP binding"/>
    <property type="evidence" value="ECO:0007669"/>
    <property type="project" value="UniProtKB-UniRule"/>
</dbReference>
<dbReference type="PANTHER" id="PTHR11564">
    <property type="entry name" value="SIGNAL RECOGNITION PARTICLE 54K PROTEIN SRP54"/>
    <property type="match status" value="1"/>
</dbReference>
<dbReference type="EC" id="3.6.5.4" evidence="10"/>
<evidence type="ECO:0000256" key="5">
    <source>
        <dbReference type="ARBA" id="ARBA00022884"/>
    </source>
</evidence>
<dbReference type="Gene3D" id="3.40.50.300">
    <property type="entry name" value="P-loop containing nucleotide triphosphate hydrolases"/>
    <property type="match status" value="1"/>
</dbReference>
<keyword evidence="6 10" id="KW-0342">GTP-binding</keyword>
<name>C4XEJ3_MYCFP</name>
<keyword evidence="5 10" id="KW-0694">RNA-binding</keyword>
<evidence type="ECO:0000313" key="12">
    <source>
        <dbReference type="EMBL" id="BAH69565.1"/>
    </source>
</evidence>
<evidence type="ECO:0000256" key="8">
    <source>
        <dbReference type="ARBA" id="ARBA00023274"/>
    </source>
</evidence>
<evidence type="ECO:0000259" key="11">
    <source>
        <dbReference type="PROSITE" id="PS00300"/>
    </source>
</evidence>
<dbReference type="HOGENOM" id="CLU_009301_6_0_14"/>
<evidence type="ECO:0000256" key="3">
    <source>
        <dbReference type="ARBA" id="ARBA00022741"/>
    </source>
</evidence>
<keyword evidence="8 10" id="KW-0687">Ribonucleoprotein</keyword>
<comment type="domain">
    <text evidence="10">Composed of three domains: the N-terminal N domain, which is responsible for interactions with the ribosome, the central G domain, which binds GTP, and the C-terminal M domain, which binds the RNA and the signal sequence of the RNC.</text>
</comment>
<dbReference type="eggNOG" id="COG0541">
    <property type="taxonomic scope" value="Bacteria"/>
</dbReference>
<organism evidence="12 13">
    <name type="scientific">Mycoplasmopsis fermentans (strain ATCC 19989 / NBRC 14854 / NCTC 10117 / PG18)</name>
    <name type="common">Mycoplasma fermentans</name>
    <dbReference type="NCBI Taxonomy" id="496833"/>
    <lineage>
        <taxon>Bacteria</taxon>
        <taxon>Bacillati</taxon>
        <taxon>Mycoplasmatota</taxon>
        <taxon>Mycoplasmoidales</taxon>
        <taxon>Metamycoplasmataceae</taxon>
        <taxon>Mycoplasmopsis</taxon>
    </lineage>
</organism>
<dbReference type="InterPro" id="IPR042101">
    <property type="entry name" value="SRP54_N_sf"/>
</dbReference>